<dbReference type="GO" id="GO:0043266">
    <property type="term" value="P:regulation of potassium ion transport"/>
    <property type="evidence" value="ECO:0007669"/>
    <property type="project" value="TreeGrafter"/>
</dbReference>
<keyword evidence="5 6" id="KW-0472">Membrane</keyword>
<comment type="subcellular location">
    <subcellularLocation>
        <location evidence="1">Membrane</location>
        <topology evidence="1">Multi-pass membrane protein</topology>
    </subcellularLocation>
</comment>
<feature type="transmembrane region" description="Helical" evidence="6">
    <location>
        <begin position="20"/>
        <end position="38"/>
    </location>
</feature>
<keyword evidence="3 6" id="KW-0812">Transmembrane</keyword>
<feature type="transmembrane region" description="Helical" evidence="6">
    <location>
        <begin position="291"/>
        <end position="309"/>
    </location>
</feature>
<dbReference type="PANTHER" id="PTHR19444:SF50">
    <property type="match status" value="1"/>
</dbReference>
<evidence type="ECO:0000313" key="7">
    <source>
        <dbReference type="EMBL" id="KAJ8731221.1"/>
    </source>
</evidence>
<dbReference type="PANTHER" id="PTHR19444">
    <property type="entry name" value="UNC-93 RELATED"/>
    <property type="match status" value="1"/>
</dbReference>
<feature type="transmembrane region" description="Helical" evidence="6">
    <location>
        <begin position="50"/>
        <end position="69"/>
    </location>
</feature>
<accession>A0AAD7YXL9</accession>
<dbReference type="GO" id="GO:0006937">
    <property type="term" value="P:regulation of muscle contraction"/>
    <property type="evidence" value="ECO:0007669"/>
    <property type="project" value="TreeGrafter"/>
</dbReference>
<evidence type="ECO:0000256" key="3">
    <source>
        <dbReference type="ARBA" id="ARBA00022692"/>
    </source>
</evidence>
<dbReference type="AlphaFoldDB" id="A0AAD7YXL9"/>
<protein>
    <recommendedName>
        <fullName evidence="9">UNC93-like protein</fullName>
    </recommendedName>
</protein>
<dbReference type="Pfam" id="PF05978">
    <property type="entry name" value="UNC-93"/>
    <property type="match status" value="1"/>
</dbReference>
<evidence type="ECO:0008006" key="9">
    <source>
        <dbReference type="Google" id="ProtNLM"/>
    </source>
</evidence>
<feature type="transmembrane region" description="Helical" evidence="6">
    <location>
        <begin position="81"/>
        <end position="99"/>
    </location>
</feature>
<evidence type="ECO:0000256" key="4">
    <source>
        <dbReference type="ARBA" id="ARBA00022989"/>
    </source>
</evidence>
<dbReference type="GO" id="GO:0005886">
    <property type="term" value="C:plasma membrane"/>
    <property type="evidence" value="ECO:0007669"/>
    <property type="project" value="TreeGrafter"/>
</dbReference>
<keyword evidence="8" id="KW-1185">Reference proteome</keyword>
<evidence type="ECO:0000256" key="5">
    <source>
        <dbReference type="ARBA" id="ARBA00023136"/>
    </source>
</evidence>
<evidence type="ECO:0000256" key="1">
    <source>
        <dbReference type="ARBA" id="ARBA00004141"/>
    </source>
</evidence>
<dbReference type="InterPro" id="IPR051951">
    <property type="entry name" value="UNC-93_regulatory"/>
</dbReference>
<dbReference type="InterPro" id="IPR010291">
    <property type="entry name" value="Ion_channel_UNC-93"/>
</dbReference>
<keyword evidence="4 6" id="KW-1133">Transmembrane helix</keyword>
<sequence length="518" mass="57168">MPETSVIFGTNEKWRINRNILVLGFAFMVHFTAFHGTANLQSSVNSDAGAGAFTLAAIYFSLILSNILLPAVIIKWLGCKWAVAVSFIAYMPFIAAQFYPKLYTLVPAGMMVGFGGGPLWCAKCTYLSVVAEPYAKLSGVSAEVLVVRFFGLFFMFYQMAQIWGNLISSAILSSNLGESPKLLNQTSSSLDALFSNVTAAPTVDFGATCGVNFCSASASHGNSNLEPPSALKIQVIAGVFLACMAAAVLLVSVGVDSLTRYTAGRNTACQGKSGIRLLLVTLKQLRHKYQLLLLPVIGYIGAEQAFMAADFTQVSRFLLMRGMEQLRHKYQLLLLPVIGYIGAEQAFMAADFTQVSRFLLMRGMEQLRHKYQLLLLPVIGYIGAEQAFMAADFTQVSRFLLMRGMEQLRHKYQLLLLPVIGYIGAEQAFMAADFTQVRWFLLMRGMEQLRHKYQLLLLPVIGYIGAEQAFMAADFTQVSWFLLMRGMEQCATSTSCCCCQSSAASVLNRRSWRLALLR</sequence>
<gene>
    <name evidence="7" type="ORF">PYW07_004385</name>
</gene>
<comment type="similarity">
    <text evidence="2">Belongs to the unc-93 family.</text>
</comment>
<proteinExistence type="inferred from homology"/>
<dbReference type="GO" id="GO:0055120">
    <property type="term" value="C:striated muscle dense body"/>
    <property type="evidence" value="ECO:0007669"/>
    <property type="project" value="TreeGrafter"/>
</dbReference>
<evidence type="ECO:0000256" key="2">
    <source>
        <dbReference type="ARBA" id="ARBA00009172"/>
    </source>
</evidence>
<dbReference type="EMBL" id="JARGEI010000005">
    <property type="protein sequence ID" value="KAJ8731221.1"/>
    <property type="molecule type" value="Genomic_DNA"/>
</dbReference>
<name>A0AAD7YXL9_MYTSE</name>
<dbReference type="GO" id="GO:0015459">
    <property type="term" value="F:potassium channel regulator activity"/>
    <property type="evidence" value="ECO:0007669"/>
    <property type="project" value="TreeGrafter"/>
</dbReference>
<feature type="transmembrane region" description="Helical" evidence="6">
    <location>
        <begin position="233"/>
        <end position="255"/>
    </location>
</feature>
<feature type="transmembrane region" description="Helical" evidence="6">
    <location>
        <begin position="134"/>
        <end position="157"/>
    </location>
</feature>
<evidence type="ECO:0000313" key="8">
    <source>
        <dbReference type="Proteomes" id="UP001231518"/>
    </source>
</evidence>
<reference evidence="7" key="1">
    <citation type="submission" date="2023-03" db="EMBL/GenBank/DDBJ databases">
        <title>Chromosome-level genomes of two armyworms, Mythimna separata and Mythimna loreyi, provide insights into the biosynthesis and reception of sex pheromones.</title>
        <authorList>
            <person name="Zhao H."/>
        </authorList>
    </citation>
    <scope>NUCLEOTIDE SEQUENCE</scope>
    <source>
        <strain evidence="7">BeijingLab</strain>
        <tissue evidence="7">Pupa</tissue>
    </source>
</reference>
<dbReference type="Proteomes" id="UP001231518">
    <property type="component" value="Chromosome 16"/>
</dbReference>
<organism evidence="7 8">
    <name type="scientific">Mythimna separata</name>
    <name type="common">Oriental armyworm</name>
    <name type="synonym">Pseudaletia separata</name>
    <dbReference type="NCBI Taxonomy" id="271217"/>
    <lineage>
        <taxon>Eukaryota</taxon>
        <taxon>Metazoa</taxon>
        <taxon>Ecdysozoa</taxon>
        <taxon>Arthropoda</taxon>
        <taxon>Hexapoda</taxon>
        <taxon>Insecta</taxon>
        <taxon>Pterygota</taxon>
        <taxon>Neoptera</taxon>
        <taxon>Endopterygota</taxon>
        <taxon>Lepidoptera</taxon>
        <taxon>Glossata</taxon>
        <taxon>Ditrysia</taxon>
        <taxon>Noctuoidea</taxon>
        <taxon>Noctuidae</taxon>
        <taxon>Noctuinae</taxon>
        <taxon>Hadenini</taxon>
        <taxon>Mythimna</taxon>
    </lineage>
</organism>
<feature type="transmembrane region" description="Helical" evidence="6">
    <location>
        <begin position="105"/>
        <end position="122"/>
    </location>
</feature>
<comment type="caution">
    <text evidence="7">The sequence shown here is derived from an EMBL/GenBank/DDBJ whole genome shotgun (WGS) entry which is preliminary data.</text>
</comment>
<evidence type="ECO:0000256" key="6">
    <source>
        <dbReference type="SAM" id="Phobius"/>
    </source>
</evidence>